<keyword evidence="3" id="KW-0479">Metal-binding</keyword>
<keyword evidence="8" id="KW-1185">Reference proteome</keyword>
<dbReference type="Pfam" id="PF07687">
    <property type="entry name" value="M20_dimer"/>
    <property type="match status" value="1"/>
</dbReference>
<feature type="domain" description="Peptidase M20 dimerisation" evidence="6">
    <location>
        <begin position="226"/>
        <end position="371"/>
    </location>
</feature>
<dbReference type="InterPro" id="IPR036264">
    <property type="entry name" value="Bact_exopeptidase_dim_dom"/>
</dbReference>
<dbReference type="InterPro" id="IPR011650">
    <property type="entry name" value="Peptidase_M20_dimer"/>
</dbReference>
<dbReference type="InterPro" id="IPR001261">
    <property type="entry name" value="ArgE/DapE_CS"/>
</dbReference>
<name>A0ABP7ZL68_9MICO</name>
<reference evidence="7" key="2">
    <citation type="submission" date="2023-12" db="EMBL/GenBank/DDBJ databases">
        <authorList>
            <person name="Sun Q."/>
            <person name="Inoue M."/>
        </authorList>
    </citation>
    <scope>NUCLEOTIDE SEQUENCE</scope>
    <source>
        <strain evidence="7">JCM 17590</strain>
    </source>
</reference>
<dbReference type="Gene3D" id="3.30.70.360">
    <property type="match status" value="1"/>
</dbReference>
<dbReference type="SUPFAM" id="SSF55031">
    <property type="entry name" value="Bacterial exopeptidase dimerisation domain"/>
    <property type="match status" value="1"/>
</dbReference>
<dbReference type="InterPro" id="IPR047177">
    <property type="entry name" value="Pept_M20A"/>
</dbReference>
<evidence type="ECO:0000256" key="3">
    <source>
        <dbReference type="ARBA" id="ARBA00022723"/>
    </source>
</evidence>
<accession>A0ABP7ZL68</accession>
<evidence type="ECO:0000313" key="8">
    <source>
        <dbReference type="Proteomes" id="UP001415169"/>
    </source>
</evidence>
<evidence type="ECO:0000256" key="1">
    <source>
        <dbReference type="ARBA" id="ARBA00006247"/>
    </source>
</evidence>
<keyword evidence="5" id="KW-0862">Zinc</keyword>
<dbReference type="PANTHER" id="PTHR45962">
    <property type="entry name" value="N-FATTY-ACYL-AMINO ACID SYNTHASE/HYDROLASE PM20D1"/>
    <property type="match status" value="1"/>
</dbReference>
<keyword evidence="2" id="KW-0645">Protease</keyword>
<dbReference type="RefSeq" id="WP_344791827.1">
    <property type="nucleotide sequence ID" value="NZ_BAABBV010000001.1"/>
</dbReference>
<dbReference type="SUPFAM" id="SSF53187">
    <property type="entry name" value="Zn-dependent exopeptidases"/>
    <property type="match status" value="1"/>
</dbReference>
<gene>
    <name evidence="7" type="ORF">GCM10022286_21990</name>
</gene>
<keyword evidence="4" id="KW-0378">Hydrolase</keyword>
<dbReference type="Gene3D" id="3.40.630.10">
    <property type="entry name" value="Zn peptidases"/>
    <property type="match status" value="1"/>
</dbReference>
<comment type="similarity">
    <text evidence="1">Belongs to the peptidase M20A family.</text>
</comment>
<protein>
    <submittedName>
        <fullName evidence="7">M20 family peptidase</fullName>
    </submittedName>
</protein>
<dbReference type="EMBL" id="BAABBV010000001">
    <property type="protein sequence ID" value="GAA4162692.1"/>
    <property type="molecule type" value="Genomic_DNA"/>
</dbReference>
<evidence type="ECO:0000256" key="2">
    <source>
        <dbReference type="ARBA" id="ARBA00022670"/>
    </source>
</evidence>
<dbReference type="Pfam" id="PF01546">
    <property type="entry name" value="Peptidase_M20"/>
    <property type="match status" value="1"/>
</dbReference>
<evidence type="ECO:0000313" key="7">
    <source>
        <dbReference type="EMBL" id="GAA4162692.1"/>
    </source>
</evidence>
<sequence>MPDTSDATEADASTLRPGIEDRLSRLLQLDTVSSTVAAESTTAFEQLLEELYPLVHRHLTKERIGERGFLFSWTPLVEEHAETAALRDAALRGAPQNPRASRNADPVVLMAHFDTVPAVAAEWSFDPFSGHISDGAVHGRGAVDDKGALVTMLDAVENLLAAGETPARPVLISLGGDEETTGPSAQAISEELHARGIRPWIVIDEGGAVIDAPLPTLNHQSAMVGVAEKGAVTVRLTATAPPSHAATPSRARTAPERLARAITRLRRNPFPKRLNRTARTMFQSFEGVATGAGKTLVTVAPKLGPVTARLLAAMGGEPAALVQTTIAFTLLDAGTAHNVIPNTASATLNLRLAVGDSVDQVVAILKRAIRDDSITIELLEGYPASPESRTDNAQWQAITRAVAESYPEAVVAPYVMLQASDARHFHRFTPDATYRFAPLAMSAAERAAIHGIDERVTIDALVRGERFYRQLLLHLPT</sequence>
<evidence type="ECO:0000259" key="6">
    <source>
        <dbReference type="Pfam" id="PF07687"/>
    </source>
</evidence>
<dbReference type="InterPro" id="IPR002933">
    <property type="entry name" value="Peptidase_M20"/>
</dbReference>
<reference evidence="7" key="1">
    <citation type="journal article" date="2014" name="Int. J. Syst. Evol. Microbiol.">
        <title>Complete genome of a new Firmicutes species belonging to the dominant human colonic microbiota ('Ruminococcus bicirculans') reveals two chromosomes and a selective capacity to utilize plant glucans.</title>
        <authorList>
            <consortium name="NISC Comparative Sequencing Program"/>
            <person name="Wegmann U."/>
            <person name="Louis P."/>
            <person name="Goesmann A."/>
            <person name="Henrissat B."/>
            <person name="Duncan S.H."/>
            <person name="Flint H.J."/>
        </authorList>
    </citation>
    <scope>NUCLEOTIDE SEQUENCE</scope>
    <source>
        <strain evidence="7">JCM 17590</strain>
    </source>
</reference>
<evidence type="ECO:0000256" key="5">
    <source>
        <dbReference type="ARBA" id="ARBA00022833"/>
    </source>
</evidence>
<evidence type="ECO:0000256" key="4">
    <source>
        <dbReference type="ARBA" id="ARBA00022801"/>
    </source>
</evidence>
<comment type="caution">
    <text evidence="7">The sequence shown here is derived from an EMBL/GenBank/DDBJ whole genome shotgun (WGS) entry which is preliminary data.</text>
</comment>
<dbReference type="Gene3D" id="1.10.150.900">
    <property type="match status" value="1"/>
</dbReference>
<organism evidence="7 8">
    <name type="scientific">Gryllotalpicola daejeonensis</name>
    <dbReference type="NCBI Taxonomy" id="993087"/>
    <lineage>
        <taxon>Bacteria</taxon>
        <taxon>Bacillati</taxon>
        <taxon>Actinomycetota</taxon>
        <taxon>Actinomycetes</taxon>
        <taxon>Micrococcales</taxon>
        <taxon>Microbacteriaceae</taxon>
        <taxon>Gryllotalpicola</taxon>
    </lineage>
</organism>
<proteinExistence type="inferred from homology"/>
<dbReference type="PROSITE" id="PS00759">
    <property type="entry name" value="ARGE_DAPE_CPG2_2"/>
    <property type="match status" value="1"/>
</dbReference>
<dbReference type="Proteomes" id="UP001415169">
    <property type="component" value="Unassembled WGS sequence"/>
</dbReference>
<dbReference type="PANTHER" id="PTHR45962:SF1">
    <property type="entry name" value="N-FATTY-ACYL-AMINO ACID SYNTHASE_HYDROLASE PM20D1"/>
    <property type="match status" value="1"/>
</dbReference>